<accession>A0A1G7MYS4</accession>
<protein>
    <recommendedName>
        <fullName evidence="3">GGDEF domain-containing protein, diguanylate cyclase (C-di-GMP synthetase) or its enzymatically inactive variants</fullName>
    </recommendedName>
</protein>
<gene>
    <name evidence="1" type="ORF">SAMN05660324_0811</name>
</gene>
<keyword evidence="2" id="KW-1185">Reference proteome</keyword>
<dbReference type="AlphaFoldDB" id="A0A1G7MYS4"/>
<dbReference type="Proteomes" id="UP000198863">
    <property type="component" value="Unassembled WGS sequence"/>
</dbReference>
<evidence type="ECO:0008006" key="3">
    <source>
        <dbReference type="Google" id="ProtNLM"/>
    </source>
</evidence>
<reference evidence="2" key="1">
    <citation type="submission" date="2016-10" db="EMBL/GenBank/DDBJ databases">
        <authorList>
            <person name="Varghese N."/>
            <person name="Submissions S."/>
        </authorList>
    </citation>
    <scope>NUCLEOTIDE SEQUENCE [LARGE SCALE GENOMIC DNA]</scope>
    <source>
        <strain evidence="2">DSM 44526</strain>
    </source>
</reference>
<organism evidence="1 2">
    <name type="scientific">Klenkia brasiliensis</name>
    <dbReference type="NCBI Taxonomy" id="333142"/>
    <lineage>
        <taxon>Bacteria</taxon>
        <taxon>Bacillati</taxon>
        <taxon>Actinomycetota</taxon>
        <taxon>Actinomycetes</taxon>
        <taxon>Geodermatophilales</taxon>
        <taxon>Geodermatophilaceae</taxon>
        <taxon>Klenkia</taxon>
    </lineage>
</organism>
<evidence type="ECO:0000313" key="2">
    <source>
        <dbReference type="Proteomes" id="UP000198863"/>
    </source>
</evidence>
<dbReference type="EMBL" id="FNCF01000001">
    <property type="protein sequence ID" value="SDF66220.1"/>
    <property type="molecule type" value="Genomic_DNA"/>
</dbReference>
<evidence type="ECO:0000313" key="1">
    <source>
        <dbReference type="EMBL" id="SDF66220.1"/>
    </source>
</evidence>
<name>A0A1G7MYS4_9ACTN</name>
<sequence length="134" mass="13558">MTLLEHPVTAPPSAGSLAAALLVAGPLASVLVVAVEGPAQTAAVRSALRRESRTEDWVGTDGDDVVVVLAVLPADLDAVADRLLSVAERVSGRPAAGGLTAASAERSPGDLLDRARVGLRVAWACGGGRVVRHP</sequence>
<proteinExistence type="predicted"/>